<dbReference type="Proteomes" id="UP000007879">
    <property type="component" value="Unassembled WGS sequence"/>
</dbReference>
<proteinExistence type="predicted"/>
<accession>A0AAN0K1B6</accession>
<evidence type="ECO:0000313" key="1">
    <source>
        <dbReference type="EnsemblMetazoa" id="XP_019862959.1"/>
    </source>
</evidence>
<reference evidence="2" key="1">
    <citation type="journal article" date="2010" name="Nature">
        <title>The Amphimedon queenslandica genome and the evolution of animal complexity.</title>
        <authorList>
            <person name="Srivastava M."/>
            <person name="Simakov O."/>
            <person name="Chapman J."/>
            <person name="Fahey B."/>
            <person name="Gauthier M.E."/>
            <person name="Mitros T."/>
            <person name="Richards G.S."/>
            <person name="Conaco C."/>
            <person name="Dacre M."/>
            <person name="Hellsten U."/>
            <person name="Larroux C."/>
            <person name="Putnam N.H."/>
            <person name="Stanke M."/>
            <person name="Adamska M."/>
            <person name="Darling A."/>
            <person name="Degnan S.M."/>
            <person name="Oakley T.H."/>
            <person name="Plachetzki D.C."/>
            <person name="Zhai Y."/>
            <person name="Adamski M."/>
            <person name="Calcino A."/>
            <person name="Cummins S.F."/>
            <person name="Goodstein D.M."/>
            <person name="Harris C."/>
            <person name="Jackson D.J."/>
            <person name="Leys S.P."/>
            <person name="Shu S."/>
            <person name="Woodcroft B.J."/>
            <person name="Vervoort M."/>
            <person name="Kosik K.S."/>
            <person name="Manning G."/>
            <person name="Degnan B.M."/>
            <person name="Rokhsar D.S."/>
        </authorList>
    </citation>
    <scope>NUCLEOTIDE SEQUENCE [LARGE SCALE GENOMIC DNA]</scope>
</reference>
<keyword evidence="2" id="KW-1185">Reference proteome</keyword>
<organism evidence="1 2">
    <name type="scientific">Amphimedon queenslandica</name>
    <name type="common">Sponge</name>
    <dbReference type="NCBI Taxonomy" id="400682"/>
    <lineage>
        <taxon>Eukaryota</taxon>
        <taxon>Metazoa</taxon>
        <taxon>Porifera</taxon>
        <taxon>Demospongiae</taxon>
        <taxon>Heteroscleromorpha</taxon>
        <taxon>Haplosclerida</taxon>
        <taxon>Niphatidae</taxon>
        <taxon>Amphimedon</taxon>
    </lineage>
</organism>
<dbReference type="RefSeq" id="XP_019862959.1">
    <property type="nucleotide sequence ID" value="XM_020007400.1"/>
</dbReference>
<dbReference type="AlphaFoldDB" id="A0AAN0K1B6"/>
<name>A0AAN0K1B6_AMPQE</name>
<evidence type="ECO:0000313" key="2">
    <source>
        <dbReference type="Proteomes" id="UP000007879"/>
    </source>
</evidence>
<dbReference type="KEGG" id="aqu:109591740"/>
<dbReference type="EnsemblMetazoa" id="XM_020007400.1">
    <property type="protein sequence ID" value="XP_019862959.1"/>
    <property type="gene ID" value="LOC109591740"/>
</dbReference>
<dbReference type="GeneID" id="109591740"/>
<reference evidence="1" key="2">
    <citation type="submission" date="2024-06" db="UniProtKB">
        <authorList>
            <consortium name="EnsemblMetazoa"/>
        </authorList>
    </citation>
    <scope>IDENTIFICATION</scope>
</reference>
<protein>
    <submittedName>
        <fullName evidence="1">Uncharacterized protein</fullName>
    </submittedName>
</protein>
<sequence length="127" mass="14705">MVKEEFGQDPAFKVVHIGLDENSYFRLMTDVGKLEMFIVRCDNLETGIGLATDTGFSKLARTKDFNFEIKKLTSFGDFLLCFDDNKCIIKSFDERPCTWFNVLLQRINLIKTHKPLLAHEPRPNDEL</sequence>